<dbReference type="EMBL" id="WHWC01000005">
    <property type="protein sequence ID" value="KAG8382790.1"/>
    <property type="molecule type" value="Genomic_DNA"/>
</dbReference>
<accession>A0AAV6XMS6</accession>
<gene>
    <name evidence="1" type="ORF">BUALT_Bualt05G0113900</name>
</gene>
<protein>
    <recommendedName>
        <fullName evidence="3">Myb/SANT-like domain-containing protein</fullName>
    </recommendedName>
</protein>
<dbReference type="Proteomes" id="UP000826271">
    <property type="component" value="Unassembled WGS sequence"/>
</dbReference>
<keyword evidence="2" id="KW-1185">Reference proteome</keyword>
<proteinExistence type="predicted"/>
<dbReference type="PANTHER" id="PTHR46250">
    <property type="entry name" value="MYB/SANT-LIKE DNA-BINDING DOMAIN PROTEIN-RELATED"/>
    <property type="match status" value="1"/>
</dbReference>
<evidence type="ECO:0000313" key="2">
    <source>
        <dbReference type="Proteomes" id="UP000826271"/>
    </source>
</evidence>
<evidence type="ECO:0000313" key="1">
    <source>
        <dbReference type="EMBL" id="KAG8382790.1"/>
    </source>
</evidence>
<name>A0AAV6XMS6_9LAMI</name>
<reference evidence="1" key="1">
    <citation type="submission" date="2019-10" db="EMBL/GenBank/DDBJ databases">
        <authorList>
            <person name="Zhang R."/>
            <person name="Pan Y."/>
            <person name="Wang J."/>
            <person name="Ma R."/>
            <person name="Yu S."/>
        </authorList>
    </citation>
    <scope>NUCLEOTIDE SEQUENCE</scope>
    <source>
        <strain evidence="1">LA-IB0</strain>
        <tissue evidence="1">Leaf</tissue>
    </source>
</reference>
<dbReference type="AlphaFoldDB" id="A0AAV6XMS6"/>
<evidence type="ECO:0008006" key="3">
    <source>
        <dbReference type="Google" id="ProtNLM"/>
    </source>
</evidence>
<sequence>MLQACPCSNIKAKPHISSRLTIWKKNHGSLSQMLSRSGFWWNDSSYTLNVQSDDVWNNYVKLKTDNSARTVRHKSWPLYKDWCEIFGKDRATGANVEAFVDVAEELNNADLGKEKEIGGDYVPIFQDSPSHDEAQSMFVCRGGSSASQKSKSSRKKKIIDDDYDSFMPTFAAFSDKFDARL</sequence>
<comment type="caution">
    <text evidence="1">The sequence shown here is derived from an EMBL/GenBank/DDBJ whole genome shotgun (WGS) entry which is preliminary data.</text>
</comment>
<organism evidence="1 2">
    <name type="scientific">Buddleja alternifolia</name>
    <dbReference type="NCBI Taxonomy" id="168488"/>
    <lineage>
        <taxon>Eukaryota</taxon>
        <taxon>Viridiplantae</taxon>
        <taxon>Streptophyta</taxon>
        <taxon>Embryophyta</taxon>
        <taxon>Tracheophyta</taxon>
        <taxon>Spermatophyta</taxon>
        <taxon>Magnoliopsida</taxon>
        <taxon>eudicotyledons</taxon>
        <taxon>Gunneridae</taxon>
        <taxon>Pentapetalae</taxon>
        <taxon>asterids</taxon>
        <taxon>lamiids</taxon>
        <taxon>Lamiales</taxon>
        <taxon>Scrophulariaceae</taxon>
        <taxon>Buddlejeae</taxon>
        <taxon>Buddleja</taxon>
    </lineage>
</organism>
<dbReference type="PANTHER" id="PTHR46250:SF15">
    <property type="entry name" value="OS01G0523800 PROTEIN"/>
    <property type="match status" value="1"/>
</dbReference>